<organism evidence="2">
    <name type="scientific">Proboscia inermis</name>
    <dbReference type="NCBI Taxonomy" id="420281"/>
    <lineage>
        <taxon>Eukaryota</taxon>
        <taxon>Sar</taxon>
        <taxon>Stramenopiles</taxon>
        <taxon>Ochrophyta</taxon>
        <taxon>Bacillariophyta</taxon>
        <taxon>Coscinodiscophyceae</taxon>
        <taxon>Rhizosoleniophycidae</taxon>
        <taxon>Rhizosoleniales</taxon>
        <taxon>Rhizosoleniaceae</taxon>
        <taxon>Proboscia</taxon>
    </lineage>
</organism>
<feature type="chain" id="PRO_5030556245" evidence="1">
    <location>
        <begin position="22"/>
        <end position="187"/>
    </location>
</feature>
<feature type="signal peptide" evidence="1">
    <location>
        <begin position="1"/>
        <end position="21"/>
    </location>
</feature>
<gene>
    <name evidence="2" type="ORF">PINE0816_LOCUS1178</name>
</gene>
<dbReference type="EMBL" id="HBEL01002516">
    <property type="protein sequence ID" value="CAD8405069.1"/>
    <property type="molecule type" value="Transcribed_RNA"/>
</dbReference>
<proteinExistence type="predicted"/>
<name>A0A7S0BX34_9STRA</name>
<dbReference type="AlphaFoldDB" id="A0A7S0BX34"/>
<accession>A0A7S0BX34</accession>
<reference evidence="2" key="1">
    <citation type="submission" date="2021-01" db="EMBL/GenBank/DDBJ databases">
        <authorList>
            <person name="Corre E."/>
            <person name="Pelletier E."/>
            <person name="Niang G."/>
            <person name="Scheremetjew M."/>
            <person name="Finn R."/>
            <person name="Kale V."/>
            <person name="Holt S."/>
            <person name="Cochrane G."/>
            <person name="Meng A."/>
            <person name="Brown T."/>
            <person name="Cohen L."/>
        </authorList>
    </citation>
    <scope>NUCLEOTIDE SEQUENCE</scope>
    <source>
        <strain evidence="2">CCAP1064/1</strain>
    </source>
</reference>
<evidence type="ECO:0000313" key="2">
    <source>
        <dbReference type="EMBL" id="CAD8405069.1"/>
    </source>
</evidence>
<protein>
    <submittedName>
        <fullName evidence="2">Uncharacterized protein</fullName>
    </submittedName>
</protein>
<sequence>MKLFSQFFIFSILIGWGKVEGFVSPVSNVISRPCNAASKTSSLNLFGPKQALAIERTKNPAGFEQTINGLMRKNKLTREQAEKRYGEFLIDPDGFAIRAGEEMRKKEGYKTWEEAAIARSDDPEATEERINDFKKKSTIKALVVVAVFVGVLLYLSSTNQTPTVFGELIETPRINPYRAALGLPTGI</sequence>
<keyword evidence="1" id="KW-0732">Signal</keyword>
<evidence type="ECO:0000256" key="1">
    <source>
        <dbReference type="SAM" id="SignalP"/>
    </source>
</evidence>